<keyword evidence="1" id="KW-0472">Membrane</keyword>
<dbReference type="Proteomes" id="UP000503278">
    <property type="component" value="Chromosome"/>
</dbReference>
<gene>
    <name evidence="3" type="ORF">HH214_13135</name>
</gene>
<keyword evidence="1" id="KW-0812">Transmembrane</keyword>
<feature type="domain" description="DUF4350" evidence="2">
    <location>
        <begin position="39"/>
        <end position="218"/>
    </location>
</feature>
<evidence type="ECO:0000256" key="1">
    <source>
        <dbReference type="SAM" id="Phobius"/>
    </source>
</evidence>
<dbReference type="EMBL" id="CP051682">
    <property type="protein sequence ID" value="QJD96747.1"/>
    <property type="molecule type" value="Genomic_DNA"/>
</dbReference>
<dbReference type="KEGG" id="mrob:HH214_13135"/>
<organism evidence="3 4">
    <name type="scientific">Mucilaginibacter robiniae</name>
    <dbReference type="NCBI Taxonomy" id="2728022"/>
    <lineage>
        <taxon>Bacteria</taxon>
        <taxon>Pseudomonadati</taxon>
        <taxon>Bacteroidota</taxon>
        <taxon>Sphingobacteriia</taxon>
        <taxon>Sphingobacteriales</taxon>
        <taxon>Sphingobacteriaceae</taxon>
        <taxon>Mucilaginibacter</taxon>
    </lineage>
</organism>
<evidence type="ECO:0000313" key="3">
    <source>
        <dbReference type="EMBL" id="QJD96747.1"/>
    </source>
</evidence>
<dbReference type="AlphaFoldDB" id="A0A7L5E2T6"/>
<name>A0A7L5E2T6_9SPHI</name>
<dbReference type="RefSeq" id="WP_169608326.1">
    <property type="nucleotide sequence ID" value="NZ_CP051682.1"/>
</dbReference>
<keyword evidence="4" id="KW-1185">Reference proteome</keyword>
<proteinExistence type="predicted"/>
<dbReference type="Pfam" id="PF14258">
    <property type="entry name" value="DUF4350"/>
    <property type="match status" value="1"/>
</dbReference>
<evidence type="ECO:0000313" key="4">
    <source>
        <dbReference type="Proteomes" id="UP000503278"/>
    </source>
</evidence>
<evidence type="ECO:0000259" key="2">
    <source>
        <dbReference type="Pfam" id="PF14258"/>
    </source>
</evidence>
<feature type="transmembrane region" description="Helical" evidence="1">
    <location>
        <begin position="257"/>
        <end position="274"/>
    </location>
</feature>
<reference evidence="3 4" key="1">
    <citation type="submission" date="2020-04" db="EMBL/GenBank/DDBJ databases">
        <title>Genome sequencing of novel species.</title>
        <authorList>
            <person name="Heo J."/>
            <person name="Kim S.-J."/>
            <person name="Kim J.-S."/>
            <person name="Hong S.-B."/>
            <person name="Kwon S.-W."/>
        </authorList>
    </citation>
    <scope>NUCLEOTIDE SEQUENCE [LARGE SCALE GENOMIC DNA]</scope>
    <source>
        <strain evidence="3 4">F39-2</strain>
    </source>
</reference>
<sequence>MKDLKILLSVGFALLLIYAIAEYNRPKPVNWRSSMYYLDKIPFGTYALYQQLAHIYPGSQITKTNQPIYNALHHTGVQGNYFVLSNSISLGKADYHALVDYLKAGNNVFIAAYSWEGTLADTLNLDVQAGFAKGNLGLNFTNLKLKQAKPYHFEHDISNSYFSSFDTAHAVVLSRNTAGKSNYLRFSFGKGNLYLCANPHLFTNYSLLTPQGADYAAKALSYLPTTANLYWDEYQNHDIPEDDSPLRVLFSHESLKWAYYISLLTTLIFVVFEIKRRQRVIPIADPLQNTTLDFVRVVGQVYYESRDNSNIARKKITYLLEHWRTWYNLKTQALNREFTDLLAQKAGLAPDFALELVTYINYIHPLQRVTDAELIELNQLIEKYYTLTGLHGKRTV</sequence>
<protein>
    <submittedName>
        <fullName evidence="3">DUF4350 domain-containing protein</fullName>
    </submittedName>
</protein>
<dbReference type="InterPro" id="IPR025646">
    <property type="entry name" value="DUF4350"/>
</dbReference>
<accession>A0A7L5E2T6</accession>
<keyword evidence="1" id="KW-1133">Transmembrane helix</keyword>